<evidence type="ECO:0000313" key="1">
    <source>
        <dbReference type="EMBL" id="VVN71587.1"/>
    </source>
</evidence>
<organism evidence="1 2">
    <name type="scientific">Pseudomonas fluorescens</name>
    <dbReference type="NCBI Taxonomy" id="294"/>
    <lineage>
        <taxon>Bacteria</taxon>
        <taxon>Pseudomonadati</taxon>
        <taxon>Pseudomonadota</taxon>
        <taxon>Gammaproteobacteria</taxon>
        <taxon>Pseudomonadales</taxon>
        <taxon>Pseudomonadaceae</taxon>
        <taxon>Pseudomonas</taxon>
    </lineage>
</organism>
<name>A0A5E7A685_PSEFL</name>
<evidence type="ECO:0000313" key="2">
    <source>
        <dbReference type="Proteomes" id="UP000326437"/>
    </source>
</evidence>
<sequence length="147" mass="15423">MAFGDTLADGLFSRQELDGAIQLAAAFQIVHQALVFGNPLIGLARCQRNGLGLLVVVAQDQAAHLIGHAAQQLVTLLLGHIAGLHHFIEQDLDIHFVVRAVHTAGIIDKVGVGAAAIEVELDTAQLGHAQVAALAYHFAAQFVAVDA</sequence>
<proteinExistence type="predicted"/>
<accession>A0A5E7A685</accession>
<reference evidence="1 2" key="1">
    <citation type="submission" date="2019-09" db="EMBL/GenBank/DDBJ databases">
        <authorList>
            <person name="Chandra G."/>
            <person name="Truman W A."/>
        </authorList>
    </citation>
    <scope>NUCLEOTIDE SEQUENCE [LARGE SCALE GENOMIC DNA]</scope>
    <source>
        <strain evidence="1">PS685</strain>
    </source>
</reference>
<dbReference type="EMBL" id="CABVHO010000198">
    <property type="protein sequence ID" value="VVN71587.1"/>
    <property type="molecule type" value="Genomic_DNA"/>
</dbReference>
<dbReference type="Proteomes" id="UP000326437">
    <property type="component" value="Unassembled WGS sequence"/>
</dbReference>
<dbReference type="AlphaFoldDB" id="A0A5E7A685"/>
<protein>
    <submittedName>
        <fullName evidence="1">Uncharacterized protein</fullName>
    </submittedName>
</protein>
<gene>
    <name evidence="1" type="ORF">PS685_05064</name>
</gene>